<feature type="domain" description="HTH cro/C1-type" evidence="4">
    <location>
        <begin position="8"/>
        <end position="62"/>
    </location>
</feature>
<dbReference type="PANTHER" id="PTHR40661">
    <property type="match status" value="1"/>
</dbReference>
<gene>
    <name evidence="5" type="ORF">SAMN02746091_02153</name>
</gene>
<keyword evidence="6" id="KW-1185">Reference proteome</keyword>
<dbReference type="GO" id="GO:0003677">
    <property type="term" value="F:DNA binding"/>
    <property type="evidence" value="ECO:0007669"/>
    <property type="project" value="UniProtKB-KW"/>
</dbReference>
<dbReference type="Proteomes" id="UP000184423">
    <property type="component" value="Unassembled WGS sequence"/>
</dbReference>
<dbReference type="InterPro" id="IPR015927">
    <property type="entry name" value="Peptidase_S24_S26A/B/C"/>
</dbReference>
<name>A0A1M5ABD3_9CLOT</name>
<dbReference type="SUPFAM" id="SSF51306">
    <property type="entry name" value="LexA/Signal peptidase"/>
    <property type="match status" value="1"/>
</dbReference>
<evidence type="ECO:0000259" key="4">
    <source>
        <dbReference type="PROSITE" id="PS50943"/>
    </source>
</evidence>
<dbReference type="EMBL" id="FQVG01000049">
    <property type="protein sequence ID" value="SHF27485.1"/>
    <property type="molecule type" value="Genomic_DNA"/>
</dbReference>
<organism evidence="5 6">
    <name type="scientific">Caloramator proteoclasticus DSM 10124</name>
    <dbReference type="NCBI Taxonomy" id="1121262"/>
    <lineage>
        <taxon>Bacteria</taxon>
        <taxon>Bacillati</taxon>
        <taxon>Bacillota</taxon>
        <taxon>Clostridia</taxon>
        <taxon>Eubacteriales</taxon>
        <taxon>Clostridiaceae</taxon>
        <taxon>Caloramator</taxon>
    </lineage>
</organism>
<sequence length="217" mass="25173">MSRVGSKIKQERIKANLSLKELAKKLGISEGFLQDVEIGKRVANENLIKRVEKLLNVNLSDSLFEEVDEPIENIKEYREPVKVNKQLEDAFSSILKKIPVCDLYLKEIYDYKYLPIKDKKVEGLNAEKIFYIIAPDDSMRGFRIAKGDRVMVYLTPELETNSIYVIELEGKRMIRQLKRLDSNRVLLISQSNEIKTESKDIKSFKIIGKCIKVEFEL</sequence>
<dbReference type="PROSITE" id="PS50943">
    <property type="entry name" value="HTH_CROC1"/>
    <property type="match status" value="1"/>
</dbReference>
<dbReference type="SUPFAM" id="SSF47413">
    <property type="entry name" value="lambda repressor-like DNA-binding domains"/>
    <property type="match status" value="1"/>
</dbReference>
<evidence type="ECO:0000256" key="3">
    <source>
        <dbReference type="ARBA" id="ARBA00023163"/>
    </source>
</evidence>
<keyword evidence="2" id="KW-0238">DNA-binding</keyword>
<dbReference type="InterPro" id="IPR036286">
    <property type="entry name" value="LexA/Signal_pep-like_sf"/>
</dbReference>
<protein>
    <submittedName>
        <fullName evidence="5">Peptidase S24-like</fullName>
    </submittedName>
</protein>
<reference evidence="6" key="1">
    <citation type="submission" date="2016-11" db="EMBL/GenBank/DDBJ databases">
        <authorList>
            <person name="Varghese N."/>
            <person name="Submissions S."/>
        </authorList>
    </citation>
    <scope>NUCLEOTIDE SEQUENCE [LARGE SCALE GENOMIC DNA]</scope>
    <source>
        <strain evidence="6">DSM 10124</strain>
    </source>
</reference>
<proteinExistence type="predicted"/>
<dbReference type="InterPro" id="IPR010982">
    <property type="entry name" value="Lambda_DNA-bd_dom_sf"/>
</dbReference>
<evidence type="ECO:0000313" key="6">
    <source>
        <dbReference type="Proteomes" id="UP000184423"/>
    </source>
</evidence>
<evidence type="ECO:0000256" key="1">
    <source>
        <dbReference type="ARBA" id="ARBA00023015"/>
    </source>
</evidence>
<dbReference type="RefSeq" id="WP_073249629.1">
    <property type="nucleotide sequence ID" value="NZ_FQVG01000049.1"/>
</dbReference>
<dbReference type="InterPro" id="IPR039418">
    <property type="entry name" value="LexA-like"/>
</dbReference>
<dbReference type="AlphaFoldDB" id="A0A1M5ABD3"/>
<accession>A0A1M5ABD3</accession>
<dbReference type="Gene3D" id="2.10.109.10">
    <property type="entry name" value="Umud Fragment, subunit A"/>
    <property type="match status" value="1"/>
</dbReference>
<dbReference type="PANTHER" id="PTHR40661:SF3">
    <property type="entry name" value="FELS-1 PROPHAGE TRANSCRIPTIONAL REGULATOR"/>
    <property type="match status" value="1"/>
</dbReference>
<dbReference type="SMART" id="SM00530">
    <property type="entry name" value="HTH_XRE"/>
    <property type="match status" value="1"/>
</dbReference>
<keyword evidence="3" id="KW-0804">Transcription</keyword>
<dbReference type="Pfam" id="PF01381">
    <property type="entry name" value="HTH_3"/>
    <property type="match status" value="1"/>
</dbReference>
<dbReference type="CDD" id="cd00093">
    <property type="entry name" value="HTH_XRE"/>
    <property type="match status" value="1"/>
</dbReference>
<evidence type="ECO:0000256" key="2">
    <source>
        <dbReference type="ARBA" id="ARBA00023125"/>
    </source>
</evidence>
<dbReference type="CDD" id="cd06529">
    <property type="entry name" value="S24_LexA-like"/>
    <property type="match status" value="1"/>
</dbReference>
<dbReference type="InterPro" id="IPR001387">
    <property type="entry name" value="Cro/C1-type_HTH"/>
</dbReference>
<dbReference type="Gene3D" id="1.10.260.40">
    <property type="entry name" value="lambda repressor-like DNA-binding domains"/>
    <property type="match status" value="1"/>
</dbReference>
<dbReference type="Pfam" id="PF00717">
    <property type="entry name" value="Peptidase_S24"/>
    <property type="match status" value="1"/>
</dbReference>
<evidence type="ECO:0000313" key="5">
    <source>
        <dbReference type="EMBL" id="SHF27485.1"/>
    </source>
</evidence>
<keyword evidence="1" id="KW-0805">Transcription regulation</keyword>